<evidence type="ECO:0000259" key="1">
    <source>
        <dbReference type="PROSITE" id="PS51480"/>
    </source>
</evidence>
<evidence type="ECO:0000313" key="2">
    <source>
        <dbReference type="EMBL" id="MBO0607632.1"/>
    </source>
</evidence>
<evidence type="ECO:0000313" key="3">
    <source>
        <dbReference type="Proteomes" id="UP000664617"/>
    </source>
</evidence>
<dbReference type="SMART" id="SM01120">
    <property type="entry name" value="Dak2"/>
    <property type="match status" value="1"/>
</dbReference>
<dbReference type="SMART" id="SM01121">
    <property type="entry name" value="Dak1_2"/>
    <property type="match status" value="1"/>
</dbReference>
<comment type="caution">
    <text evidence="2">The sequence shown here is derived from an EMBL/GenBank/DDBJ whole genome shotgun (WGS) entry which is preliminary data.</text>
</comment>
<reference evidence="3" key="2">
    <citation type="submission" date="2023-07" db="EMBL/GenBank/DDBJ databases">
        <title>Myceligenerans salitolerans sp. nov., a halotolerant actinomycete isolated from a salt lake in Xinjiang, China.</title>
        <authorList>
            <person name="Guan T."/>
        </authorList>
    </citation>
    <scope>NUCLEOTIDE SEQUENCE [LARGE SCALE GENOMIC DNA]</scope>
    <source>
        <strain evidence="3">XHU 5031</strain>
    </source>
</reference>
<accession>A0ABS3I3R3</accession>
<dbReference type="EMBL" id="JAFMPK010000009">
    <property type="protein sequence ID" value="MBO0607632.1"/>
    <property type="molecule type" value="Genomic_DNA"/>
</dbReference>
<dbReference type="Pfam" id="PF21645">
    <property type="entry name" value="FakA-like_M"/>
    <property type="match status" value="1"/>
</dbReference>
<dbReference type="InterPro" id="IPR004007">
    <property type="entry name" value="DhaL_dom"/>
</dbReference>
<keyword evidence="3" id="KW-1185">Reference proteome</keyword>
<dbReference type="PANTHER" id="PTHR33434:SF4">
    <property type="entry name" value="PHOSPHATASE PROTEIN"/>
    <property type="match status" value="1"/>
</dbReference>
<dbReference type="SUPFAM" id="SSF101473">
    <property type="entry name" value="DhaL-like"/>
    <property type="match status" value="1"/>
</dbReference>
<dbReference type="PROSITE" id="PS51480">
    <property type="entry name" value="DHAL"/>
    <property type="match status" value="1"/>
</dbReference>
<sequence>MPDGRSGPNRRRAGVTEIDAGLVRRWVRGATDALRRERAALDRVNVFPVADADTGTNLYLTLREGEHAVRAAPDDATGVELLAAAARAALLGARGNSGVILSEWLRGTALEARRGATAATILEEAARSARAAVASPADGTILTAADAAATAGRAAEDAGGGPGAVARAAVGAAREAARTSMTEHPVLAAAGVLDAGACGLVLVLGAFVAAAVSDSPGTMERVSLDLIVRPGRGAAYVPPEPVSPDASALTGPGGLELMFVLTRGAAGAEHVAPRLRSRLEEIGDSVVVVGGDTGAETAVWQAHVHTDRLPDALDVAAGIAGTGTLAQVHVRHLEAADPHEWGVVALTGAPALAADLAHAGAVVLLTGGFGATVDTVTPDDVQRAAASTGARRALLLGDTAGASLDGDPGPGRGGGDLDEIIVLDAPTDVHVVVALAALGTAPGGVTPREAAESALAGLRVARPVDAGEAGQALARLVGPADAARRPEVVTALLDDDAAPVADELAAAVTRVAPAAELVALPTGRPGRTVHLGVETAPREGV</sequence>
<name>A0ABS3I3R3_9MICO</name>
<dbReference type="Pfam" id="PF02734">
    <property type="entry name" value="Dak2"/>
    <property type="match status" value="1"/>
</dbReference>
<reference evidence="2 3" key="1">
    <citation type="submission" date="2021-03" db="EMBL/GenBank/DDBJ databases">
        <authorList>
            <person name="Xin L."/>
        </authorList>
    </citation>
    <scope>NUCLEOTIDE SEQUENCE [LARGE SCALE GENOMIC DNA]</scope>
    <source>
        <strain evidence="2 3">XHU 5031</strain>
    </source>
</reference>
<dbReference type="PANTHER" id="PTHR33434">
    <property type="entry name" value="DEGV DOMAIN-CONTAINING PROTEIN DR_1986-RELATED"/>
    <property type="match status" value="1"/>
</dbReference>
<dbReference type="InterPro" id="IPR036117">
    <property type="entry name" value="DhaL_dom_sf"/>
</dbReference>
<dbReference type="Proteomes" id="UP000664617">
    <property type="component" value="Unassembled WGS sequence"/>
</dbReference>
<proteinExistence type="predicted"/>
<dbReference type="InterPro" id="IPR048394">
    <property type="entry name" value="FakA-like_M"/>
</dbReference>
<dbReference type="InterPro" id="IPR050270">
    <property type="entry name" value="DegV_domain_contain"/>
</dbReference>
<gene>
    <name evidence="2" type="ORF">J0911_01140</name>
</gene>
<organism evidence="2 3">
    <name type="scientific">Myceligenerans salitolerans</name>
    <dbReference type="NCBI Taxonomy" id="1230528"/>
    <lineage>
        <taxon>Bacteria</taxon>
        <taxon>Bacillati</taxon>
        <taxon>Actinomycetota</taxon>
        <taxon>Actinomycetes</taxon>
        <taxon>Micrococcales</taxon>
        <taxon>Promicromonosporaceae</taxon>
        <taxon>Myceligenerans</taxon>
    </lineage>
</organism>
<dbReference type="Gene3D" id="1.25.40.340">
    <property type="match status" value="1"/>
</dbReference>
<protein>
    <submittedName>
        <fullName evidence="2">DAK2 domain-containing protein</fullName>
    </submittedName>
</protein>
<feature type="domain" description="DhaL" evidence="1">
    <location>
        <begin position="21"/>
        <end position="209"/>
    </location>
</feature>
<dbReference type="InterPro" id="IPR033470">
    <property type="entry name" value="FakA-like_C"/>
</dbReference>